<dbReference type="RefSeq" id="WP_069409298.1">
    <property type="nucleotide sequence ID" value="NZ_JAQCZP010000039.1"/>
</dbReference>
<feature type="transmembrane region" description="Helical" evidence="1">
    <location>
        <begin position="190"/>
        <end position="219"/>
    </location>
</feature>
<dbReference type="EMBL" id="MEHD01000040">
    <property type="protein sequence ID" value="ODR49054.1"/>
    <property type="molecule type" value="Genomic_DNA"/>
</dbReference>
<evidence type="ECO:0000313" key="4">
    <source>
        <dbReference type="EMBL" id="ODR49054.1"/>
    </source>
</evidence>
<dbReference type="InterPro" id="IPR046278">
    <property type="entry name" value="DUF6311"/>
</dbReference>
<protein>
    <recommendedName>
        <fullName evidence="6">Glycosyltransferase RgtA/B/C/D-like domain-containing protein</fullName>
    </recommendedName>
</protein>
<dbReference type="Proteomes" id="UP000094869">
    <property type="component" value="Unassembled WGS sequence"/>
</dbReference>
<organism evidence="4 5">
    <name type="scientific">Eisenbergiella tayi</name>
    <dbReference type="NCBI Taxonomy" id="1432052"/>
    <lineage>
        <taxon>Bacteria</taxon>
        <taxon>Bacillati</taxon>
        <taxon>Bacillota</taxon>
        <taxon>Clostridia</taxon>
        <taxon>Lachnospirales</taxon>
        <taxon>Lachnospiraceae</taxon>
        <taxon>Eisenbergiella</taxon>
    </lineage>
</organism>
<sequence length="554" mass="62793">MTQILKEKASYWSKNRVWLSAAALGMITFICIYGIRVLNVTYDAWLLNGGDLSQHYLGWCFFRNSDWFFPVGLMNTIAYPNHVSVIFTDSIPLLAVIFKGLRALLPETFQYFGIWGILCFGLQGAFGALILRHYLKVEITAIIGSLFFVIAPIVIYRMFMHSALGGQWLLLFAFLMGLERDKFSPVKKVILWSILGFLCGSIHLYFVPMCGLIMCAFLLEELIQKKNLFTCLAAGAGYCFCVLVTIYMFGGFSHDHQLDAGGLGQFSFNINGLVNPQGWSRLLPDLPLYGDGAGEGLAYAGTGILILLAVAGIFFIFSVIGNRINKSGMKWYAKTRGENRNCIAYILICVLSLVISFSHKLALGNHVIWDIPYPDKMVSLWGMFRSSGRFIWPVVYILILVAFVIWDRILSNKRTFAIVICAALAVQIWDSFPQLKIRNDEFGKEQLYQENLKDEHWEEWAGDKEHIVFVSYIVENQGLLYSLSNYAVKNNMTVNNFYLAHSAARSDINKALEEELTHPQKNTLYIYKMDDENLCTQPEMDYIQIDGIIVGTVK</sequence>
<reference evidence="4 5" key="1">
    <citation type="submission" date="2016-08" db="EMBL/GenBank/DDBJ databases">
        <title>Characterization of Isolates of Eisenbergiella tayi Derived from Blood Cultures, Using Whole Genome Sequencing.</title>
        <authorList>
            <person name="Bernier A.-M."/>
            <person name="Burdz T."/>
            <person name="Wiebe D."/>
            <person name="Bernard K."/>
        </authorList>
    </citation>
    <scope>NUCLEOTIDE SEQUENCE [LARGE SCALE GENOMIC DNA]</scope>
    <source>
        <strain evidence="4 5">NML120146</strain>
    </source>
</reference>
<evidence type="ECO:0000259" key="2">
    <source>
        <dbReference type="Pfam" id="PF19830"/>
    </source>
</evidence>
<feature type="transmembrane region" description="Helical" evidence="1">
    <location>
        <begin position="109"/>
        <end position="131"/>
    </location>
</feature>
<comment type="caution">
    <text evidence="4">The sequence shown here is derived from an EMBL/GenBank/DDBJ whole genome shotgun (WGS) entry which is preliminary data.</text>
</comment>
<name>A0ABX3AAX3_9FIRM</name>
<proteinExistence type="predicted"/>
<feature type="transmembrane region" description="Helical" evidence="1">
    <location>
        <begin position="342"/>
        <end position="369"/>
    </location>
</feature>
<feature type="domain" description="DUF6311" evidence="3">
    <location>
        <begin position="457"/>
        <end position="551"/>
    </location>
</feature>
<keyword evidence="5" id="KW-1185">Reference proteome</keyword>
<evidence type="ECO:0000313" key="5">
    <source>
        <dbReference type="Proteomes" id="UP000094869"/>
    </source>
</evidence>
<gene>
    <name evidence="4" type="ORF">BEI63_24720</name>
</gene>
<keyword evidence="1" id="KW-0472">Membrane</keyword>
<dbReference type="InterPro" id="IPR058671">
    <property type="entry name" value="DUF6311_C"/>
</dbReference>
<feature type="transmembrane region" description="Helical" evidence="1">
    <location>
        <begin position="228"/>
        <end position="249"/>
    </location>
</feature>
<feature type="transmembrane region" description="Helical" evidence="1">
    <location>
        <begin position="137"/>
        <end position="155"/>
    </location>
</feature>
<evidence type="ECO:0000256" key="1">
    <source>
        <dbReference type="SAM" id="Phobius"/>
    </source>
</evidence>
<feature type="transmembrane region" description="Helical" evidence="1">
    <location>
        <begin position="162"/>
        <end position="178"/>
    </location>
</feature>
<keyword evidence="1" id="KW-1133">Transmembrane helix</keyword>
<feature type="domain" description="DUF6311" evidence="2">
    <location>
        <begin position="22"/>
        <end position="430"/>
    </location>
</feature>
<dbReference type="Pfam" id="PF25853">
    <property type="entry name" value="DUF6311_C"/>
    <property type="match status" value="1"/>
</dbReference>
<feature type="transmembrane region" description="Helical" evidence="1">
    <location>
        <begin position="17"/>
        <end position="38"/>
    </location>
</feature>
<evidence type="ECO:0000259" key="3">
    <source>
        <dbReference type="Pfam" id="PF25853"/>
    </source>
</evidence>
<evidence type="ECO:0008006" key="6">
    <source>
        <dbReference type="Google" id="ProtNLM"/>
    </source>
</evidence>
<feature type="transmembrane region" description="Helical" evidence="1">
    <location>
        <begin position="77"/>
        <end position="97"/>
    </location>
</feature>
<feature type="transmembrane region" description="Helical" evidence="1">
    <location>
        <begin position="389"/>
        <end position="406"/>
    </location>
</feature>
<feature type="transmembrane region" description="Helical" evidence="1">
    <location>
        <begin position="297"/>
        <end position="321"/>
    </location>
</feature>
<dbReference type="Pfam" id="PF19830">
    <property type="entry name" value="DUF6311"/>
    <property type="match status" value="1"/>
</dbReference>
<accession>A0ABX3AAX3</accession>
<keyword evidence="1" id="KW-0812">Transmembrane</keyword>